<evidence type="ECO:0000256" key="1">
    <source>
        <dbReference type="SAM" id="MobiDB-lite"/>
    </source>
</evidence>
<keyword evidence="3" id="KW-1185">Reference proteome</keyword>
<comment type="caution">
    <text evidence="2">The sequence shown here is derived from an EMBL/GenBank/DDBJ whole genome shotgun (WGS) entry which is preliminary data.</text>
</comment>
<dbReference type="AlphaFoldDB" id="A0AAJ0C1U6"/>
<reference evidence="2" key="1">
    <citation type="submission" date="2023-06" db="EMBL/GenBank/DDBJ databases">
        <title>Genome-scale phylogeny and comparative genomics of the fungal order Sordariales.</title>
        <authorList>
            <consortium name="Lawrence Berkeley National Laboratory"/>
            <person name="Hensen N."/>
            <person name="Bonometti L."/>
            <person name="Westerberg I."/>
            <person name="Brannstrom I.O."/>
            <person name="Guillou S."/>
            <person name="Cros-Aarteil S."/>
            <person name="Calhoun S."/>
            <person name="Haridas S."/>
            <person name="Kuo A."/>
            <person name="Mondo S."/>
            <person name="Pangilinan J."/>
            <person name="Riley R."/>
            <person name="Labutti K."/>
            <person name="Andreopoulos B."/>
            <person name="Lipzen A."/>
            <person name="Chen C."/>
            <person name="Yanf M."/>
            <person name="Daum C."/>
            <person name="Ng V."/>
            <person name="Clum A."/>
            <person name="Steindorff A."/>
            <person name="Ohm R."/>
            <person name="Martin F."/>
            <person name="Silar P."/>
            <person name="Natvig D."/>
            <person name="Lalanne C."/>
            <person name="Gautier V."/>
            <person name="Ament-Velasquez S.L."/>
            <person name="Kruys A."/>
            <person name="Hutchinson M.I."/>
            <person name="Powell A.J."/>
            <person name="Barry K."/>
            <person name="Miller A.N."/>
            <person name="Grigoriev I.V."/>
            <person name="Debuchy R."/>
            <person name="Gladieux P."/>
            <person name="Thoren M.H."/>
            <person name="Johannesson H."/>
        </authorList>
    </citation>
    <scope>NUCLEOTIDE SEQUENCE</scope>
    <source>
        <strain evidence="2">8032-3</strain>
    </source>
</reference>
<sequence>MPLPRKKRSSATAAGNSSSPTPTSQGIPGVVSPAPINQYCPDGNDSVIIPYDASGSPIVFNQEQPMSFRMHCNTYWAAMGPNPSVRDILVVYAPDMYACLCLCAAYNAGYSDAVGDDVAVGGGICVSAALVRGPAQFCHLQNATGENDTAGAFGNPVDTAVLVGDWAGLPAGNLTLAFGGNLPADQEVEDGAV</sequence>
<protein>
    <submittedName>
        <fullName evidence="2">Uncharacterized protein</fullName>
    </submittedName>
</protein>
<organism evidence="2 3">
    <name type="scientific">Phialemonium atrogriseum</name>
    <dbReference type="NCBI Taxonomy" id="1093897"/>
    <lineage>
        <taxon>Eukaryota</taxon>
        <taxon>Fungi</taxon>
        <taxon>Dikarya</taxon>
        <taxon>Ascomycota</taxon>
        <taxon>Pezizomycotina</taxon>
        <taxon>Sordariomycetes</taxon>
        <taxon>Sordariomycetidae</taxon>
        <taxon>Cephalothecales</taxon>
        <taxon>Cephalothecaceae</taxon>
        <taxon>Phialemonium</taxon>
    </lineage>
</organism>
<name>A0AAJ0C1U6_9PEZI</name>
<accession>A0AAJ0C1U6</accession>
<feature type="region of interest" description="Disordered" evidence="1">
    <location>
        <begin position="1"/>
        <end position="28"/>
    </location>
</feature>
<evidence type="ECO:0000313" key="2">
    <source>
        <dbReference type="EMBL" id="KAK1767152.1"/>
    </source>
</evidence>
<dbReference type="GeneID" id="85311169"/>
<proteinExistence type="predicted"/>
<dbReference type="EMBL" id="MU839009">
    <property type="protein sequence ID" value="KAK1767152.1"/>
    <property type="molecule type" value="Genomic_DNA"/>
</dbReference>
<evidence type="ECO:0000313" key="3">
    <source>
        <dbReference type="Proteomes" id="UP001244011"/>
    </source>
</evidence>
<dbReference type="Proteomes" id="UP001244011">
    <property type="component" value="Unassembled WGS sequence"/>
</dbReference>
<gene>
    <name evidence="2" type="ORF">QBC33DRAFT_539370</name>
</gene>
<dbReference type="RefSeq" id="XP_060283365.1">
    <property type="nucleotide sequence ID" value="XM_060427982.1"/>
</dbReference>
<feature type="compositionally biased region" description="Polar residues" evidence="1">
    <location>
        <begin position="10"/>
        <end position="26"/>
    </location>
</feature>